<dbReference type="InterPro" id="IPR011990">
    <property type="entry name" value="TPR-like_helical_dom_sf"/>
</dbReference>
<name>A0A2V3PM71_9BACT</name>
<dbReference type="Pfam" id="PF13181">
    <property type="entry name" value="TPR_8"/>
    <property type="match status" value="2"/>
</dbReference>
<accession>A0A2V3PM71</accession>
<dbReference type="SUPFAM" id="SSF48452">
    <property type="entry name" value="TPR-like"/>
    <property type="match status" value="2"/>
</dbReference>
<evidence type="ECO:0000256" key="3">
    <source>
        <dbReference type="PROSITE-ProRule" id="PRU00339"/>
    </source>
</evidence>
<dbReference type="SMART" id="SM00028">
    <property type="entry name" value="TPR"/>
    <property type="match status" value="7"/>
</dbReference>
<dbReference type="AlphaFoldDB" id="A0A2V3PM71"/>
<dbReference type="InterPro" id="IPR050498">
    <property type="entry name" value="Ycf3"/>
</dbReference>
<keyword evidence="1" id="KW-0677">Repeat</keyword>
<dbReference type="PANTHER" id="PTHR44858:SF1">
    <property type="entry name" value="UDP-N-ACETYLGLUCOSAMINE--PEPTIDE N-ACETYLGLUCOSAMINYLTRANSFERASE SPINDLY-RELATED"/>
    <property type="match status" value="1"/>
</dbReference>
<dbReference type="Proteomes" id="UP000247973">
    <property type="component" value="Unassembled WGS sequence"/>
</dbReference>
<evidence type="ECO:0000256" key="1">
    <source>
        <dbReference type="ARBA" id="ARBA00022737"/>
    </source>
</evidence>
<dbReference type="RefSeq" id="WP_110311058.1">
    <property type="nucleotide sequence ID" value="NZ_QICL01000015.1"/>
</dbReference>
<dbReference type="OrthoDB" id="1013907at2"/>
<keyword evidence="6" id="KW-1185">Reference proteome</keyword>
<keyword evidence="4" id="KW-0732">Signal</keyword>
<dbReference type="PROSITE" id="PS50005">
    <property type="entry name" value="TPR"/>
    <property type="match status" value="2"/>
</dbReference>
<feature type="repeat" description="TPR" evidence="3">
    <location>
        <begin position="59"/>
        <end position="92"/>
    </location>
</feature>
<evidence type="ECO:0000256" key="4">
    <source>
        <dbReference type="SAM" id="SignalP"/>
    </source>
</evidence>
<dbReference type="Pfam" id="PF13174">
    <property type="entry name" value="TPR_6"/>
    <property type="match status" value="1"/>
</dbReference>
<protein>
    <submittedName>
        <fullName evidence="5">Tetratricopeptide repeat protein</fullName>
    </submittedName>
</protein>
<evidence type="ECO:0000313" key="5">
    <source>
        <dbReference type="EMBL" id="PXV63144.1"/>
    </source>
</evidence>
<organism evidence="5 6">
    <name type="scientific">Dysgonomonas alginatilytica</name>
    <dbReference type="NCBI Taxonomy" id="1605892"/>
    <lineage>
        <taxon>Bacteria</taxon>
        <taxon>Pseudomonadati</taxon>
        <taxon>Bacteroidota</taxon>
        <taxon>Bacteroidia</taxon>
        <taxon>Bacteroidales</taxon>
        <taxon>Dysgonomonadaceae</taxon>
        <taxon>Dysgonomonas</taxon>
    </lineage>
</organism>
<dbReference type="InterPro" id="IPR019734">
    <property type="entry name" value="TPR_rpt"/>
</dbReference>
<dbReference type="EMBL" id="QICL01000015">
    <property type="protein sequence ID" value="PXV63144.1"/>
    <property type="molecule type" value="Genomic_DNA"/>
</dbReference>
<feature type="signal peptide" evidence="4">
    <location>
        <begin position="1"/>
        <end position="21"/>
    </location>
</feature>
<dbReference type="Gene3D" id="1.25.40.10">
    <property type="entry name" value="Tetratricopeptide repeat domain"/>
    <property type="match status" value="2"/>
</dbReference>
<evidence type="ECO:0000313" key="6">
    <source>
        <dbReference type="Proteomes" id="UP000247973"/>
    </source>
</evidence>
<keyword evidence="2 3" id="KW-0802">TPR repeat</keyword>
<sequence length="273" mass="31418">MNKYFFLAVFFLISFMSSAQTYEELVAKSLDYLDTKDYAAAEQMLKEAMRKEPGNEGNILLLSNLGTIQRQLGKPEEALVSYSSALSKYPNNIFVLQNRAALYCELDSLNAAMKDYNIILSLDEDNVEALYRRGLIYMTEKNLLAAESDFEQILKIKPDNILALSSLAFSLKSRKDWVGAEEKYTDLIYKYKSQPEFYVNRAECYLQLNKQGRAKSDLDKAKELGYNDPLLYILKGQLDIHQYDKFSAKRNFEKALELGANEEIIKQYLLLCK</sequence>
<comment type="caution">
    <text evidence="5">The sequence shown here is derived from an EMBL/GenBank/DDBJ whole genome shotgun (WGS) entry which is preliminary data.</text>
</comment>
<dbReference type="PANTHER" id="PTHR44858">
    <property type="entry name" value="TETRATRICOPEPTIDE REPEAT PROTEIN 6"/>
    <property type="match status" value="1"/>
</dbReference>
<evidence type="ECO:0000256" key="2">
    <source>
        <dbReference type="ARBA" id="ARBA00022803"/>
    </source>
</evidence>
<feature type="chain" id="PRO_5015896452" evidence="4">
    <location>
        <begin position="22"/>
        <end position="273"/>
    </location>
</feature>
<proteinExistence type="predicted"/>
<reference evidence="5 6" key="1">
    <citation type="submission" date="2018-03" db="EMBL/GenBank/DDBJ databases">
        <title>Genomic Encyclopedia of Archaeal and Bacterial Type Strains, Phase II (KMG-II): from individual species to whole genera.</title>
        <authorList>
            <person name="Goeker M."/>
        </authorList>
    </citation>
    <scope>NUCLEOTIDE SEQUENCE [LARGE SCALE GENOMIC DNA]</scope>
    <source>
        <strain evidence="5 6">DSM 100214</strain>
    </source>
</reference>
<feature type="repeat" description="TPR" evidence="3">
    <location>
        <begin position="127"/>
        <end position="160"/>
    </location>
</feature>
<gene>
    <name evidence="5" type="ORF">CLV62_11526</name>
</gene>